<accession>A0A1E5G1W9</accession>
<evidence type="ECO:0000313" key="2">
    <source>
        <dbReference type="EMBL" id="OEF96975.1"/>
    </source>
</evidence>
<dbReference type="GO" id="GO:0006777">
    <property type="term" value="P:Mo-molybdopterin cofactor biosynthetic process"/>
    <property type="evidence" value="ECO:0007669"/>
    <property type="project" value="InterPro"/>
</dbReference>
<dbReference type="AlphaFoldDB" id="A0A1E5G1W9"/>
<comment type="caution">
    <text evidence="2">The sequence shown here is derived from an EMBL/GenBank/DDBJ whole genome shotgun (WGS) entry which is preliminary data.</text>
</comment>
<dbReference type="PANTHER" id="PTHR40072">
    <property type="entry name" value="MOLYBDOPTERIN-GUANINE DINUCLEOTIDE BIOSYNTHESIS ADAPTER PROTEIN-RELATED"/>
    <property type="match status" value="1"/>
</dbReference>
<dbReference type="OrthoDB" id="9786803at2"/>
<feature type="domain" description="Molybdopterin-guanine dinucleotide biosynthesis protein B (MobB)" evidence="1">
    <location>
        <begin position="13"/>
        <end position="142"/>
    </location>
</feature>
<dbReference type="InterPro" id="IPR027417">
    <property type="entry name" value="P-loop_NTPase"/>
</dbReference>
<organism evidence="2 3">
    <name type="scientific">Desulfuribacillus alkaliarsenatis</name>
    <dbReference type="NCBI Taxonomy" id="766136"/>
    <lineage>
        <taxon>Bacteria</taxon>
        <taxon>Bacillati</taxon>
        <taxon>Bacillota</taxon>
        <taxon>Desulfuribacillia</taxon>
        <taxon>Desulfuribacillales</taxon>
        <taxon>Desulfuribacillaceae</taxon>
        <taxon>Desulfuribacillus</taxon>
    </lineage>
</organism>
<dbReference type="STRING" id="766136.BHF68_05055"/>
<dbReference type="CDD" id="cd03116">
    <property type="entry name" value="MobB"/>
    <property type="match status" value="1"/>
</dbReference>
<proteinExistence type="predicted"/>
<reference evidence="2 3" key="1">
    <citation type="submission" date="2016-09" db="EMBL/GenBank/DDBJ databases">
        <title>Draft genome sequence for the type strain of Desulfuribacillus alkaliarsenatis AHT28, an obligately anaerobic, sulfidogenic bacterium isolated from Russian soda lake sediments.</title>
        <authorList>
            <person name="Abin C.A."/>
            <person name="Hollibaugh J.T."/>
        </authorList>
    </citation>
    <scope>NUCLEOTIDE SEQUENCE [LARGE SCALE GENOMIC DNA]</scope>
    <source>
        <strain evidence="2 3">AHT28</strain>
    </source>
</reference>
<dbReference type="GO" id="GO:0005525">
    <property type="term" value="F:GTP binding"/>
    <property type="evidence" value="ECO:0007669"/>
    <property type="project" value="InterPro"/>
</dbReference>
<dbReference type="InterPro" id="IPR052539">
    <property type="entry name" value="MGD_biosynthesis_adapter"/>
</dbReference>
<dbReference type="SUPFAM" id="SSF52540">
    <property type="entry name" value="P-loop containing nucleoside triphosphate hydrolases"/>
    <property type="match status" value="1"/>
</dbReference>
<dbReference type="NCBIfam" id="TIGR00176">
    <property type="entry name" value="mobB"/>
    <property type="match status" value="1"/>
</dbReference>
<dbReference type="InterPro" id="IPR004435">
    <property type="entry name" value="MobB_dom"/>
</dbReference>
<protein>
    <submittedName>
        <fullName evidence="2">Molybdopterin-guanine dinucleotide biosynthesis protein B</fullName>
    </submittedName>
</protein>
<sequence>MTEPICHKDGIPIFSFAGFSNSGKTTLMCKIVSALKDKGYRVATVKHDGHDFSMDQQGKDTWKHREAGADVVAITSASKVAIIDYRAYEREKQLLQVLSYIENVDIILVEGFKNVPMPKIFVVREQQQLEQMDKIPMIEGVATDFLLEQQRLPVYDINNVQAMAEYIIKRCNLA</sequence>
<name>A0A1E5G1W9_9FIRM</name>
<dbReference type="Pfam" id="PF03205">
    <property type="entry name" value="MobB"/>
    <property type="match status" value="1"/>
</dbReference>
<evidence type="ECO:0000313" key="3">
    <source>
        <dbReference type="Proteomes" id="UP000094296"/>
    </source>
</evidence>
<dbReference type="Gene3D" id="3.40.50.300">
    <property type="entry name" value="P-loop containing nucleotide triphosphate hydrolases"/>
    <property type="match status" value="1"/>
</dbReference>
<dbReference type="EMBL" id="MIJE01000022">
    <property type="protein sequence ID" value="OEF96975.1"/>
    <property type="molecule type" value="Genomic_DNA"/>
</dbReference>
<dbReference type="RefSeq" id="WP_069643020.1">
    <property type="nucleotide sequence ID" value="NZ_MIJE01000022.1"/>
</dbReference>
<dbReference type="PANTHER" id="PTHR40072:SF1">
    <property type="entry name" value="MOLYBDOPTERIN-GUANINE DINUCLEOTIDE BIOSYNTHESIS ADAPTER PROTEIN"/>
    <property type="match status" value="1"/>
</dbReference>
<keyword evidence="3" id="KW-1185">Reference proteome</keyword>
<dbReference type="Proteomes" id="UP000094296">
    <property type="component" value="Unassembled WGS sequence"/>
</dbReference>
<evidence type="ECO:0000259" key="1">
    <source>
        <dbReference type="Pfam" id="PF03205"/>
    </source>
</evidence>
<gene>
    <name evidence="2" type="ORF">BHF68_05055</name>
</gene>